<dbReference type="GO" id="GO:0003676">
    <property type="term" value="F:nucleic acid binding"/>
    <property type="evidence" value="ECO:0007669"/>
    <property type="project" value="InterPro"/>
</dbReference>
<name>A0A5J4VBZ5_9EUKA</name>
<dbReference type="InterPro" id="IPR001584">
    <property type="entry name" value="Integrase_cat-core"/>
</dbReference>
<dbReference type="EMBL" id="SNRW01008168">
    <property type="protein sequence ID" value="KAA6379967.1"/>
    <property type="molecule type" value="Genomic_DNA"/>
</dbReference>
<accession>A0A5J4VBZ5</accession>
<protein>
    <recommendedName>
        <fullName evidence="1">Integrase catalytic domain-containing protein</fullName>
    </recommendedName>
</protein>
<feature type="domain" description="Integrase catalytic" evidence="1">
    <location>
        <begin position="110"/>
        <end position="271"/>
    </location>
</feature>
<evidence type="ECO:0000313" key="3">
    <source>
        <dbReference type="Proteomes" id="UP000324800"/>
    </source>
</evidence>
<dbReference type="AlphaFoldDB" id="A0A5J4VBZ5"/>
<comment type="caution">
    <text evidence="2">The sequence shown here is derived from an EMBL/GenBank/DDBJ whole genome shotgun (WGS) entry which is preliminary data.</text>
</comment>
<reference evidence="2 3" key="1">
    <citation type="submission" date="2019-03" db="EMBL/GenBank/DDBJ databases">
        <title>Single cell metagenomics reveals metabolic interactions within the superorganism composed of flagellate Streblomastix strix and complex community of Bacteroidetes bacteria on its surface.</title>
        <authorList>
            <person name="Treitli S.C."/>
            <person name="Kolisko M."/>
            <person name="Husnik F."/>
            <person name="Keeling P."/>
            <person name="Hampl V."/>
        </authorList>
    </citation>
    <scope>NUCLEOTIDE SEQUENCE [LARGE SCALE GENOMIC DNA]</scope>
    <source>
        <strain evidence="2">ST1C</strain>
    </source>
</reference>
<sequence length="273" mass="32380">MNKPSLNDFVNSLNRQFDPQFKTTDLEKQFTQGIGGSKVKHVKTIAELYKQYLDKFQEYHILKESRHKEHIEKSSKSAISKSINANQQDIINPFDKQNKIKDYKLKPLKQFYRPYLSKSLGSWEIDIVFDGKQHYLFCININTKYLVVYEKQNITQTEILRCLDQLIKQQQVTNQRSDGESAIGSKMVQDFLQAHHIQYYMSKSKFTNQNRVVDRFIRTLEMLSLVKIWPILSSCSRQLNYIMTSYIVPLIQSIVHRRSIKMKTWKVNIYDHK</sequence>
<evidence type="ECO:0000313" key="2">
    <source>
        <dbReference type="EMBL" id="KAA6379967.1"/>
    </source>
</evidence>
<evidence type="ECO:0000259" key="1">
    <source>
        <dbReference type="PROSITE" id="PS50994"/>
    </source>
</evidence>
<dbReference type="Proteomes" id="UP000324800">
    <property type="component" value="Unassembled WGS sequence"/>
</dbReference>
<organism evidence="2 3">
    <name type="scientific">Streblomastix strix</name>
    <dbReference type="NCBI Taxonomy" id="222440"/>
    <lineage>
        <taxon>Eukaryota</taxon>
        <taxon>Metamonada</taxon>
        <taxon>Preaxostyla</taxon>
        <taxon>Oxymonadida</taxon>
        <taxon>Streblomastigidae</taxon>
        <taxon>Streblomastix</taxon>
    </lineage>
</organism>
<dbReference type="InterPro" id="IPR036397">
    <property type="entry name" value="RNaseH_sf"/>
</dbReference>
<proteinExistence type="predicted"/>
<dbReference type="Gene3D" id="3.30.420.10">
    <property type="entry name" value="Ribonuclease H-like superfamily/Ribonuclease H"/>
    <property type="match status" value="1"/>
</dbReference>
<gene>
    <name evidence="2" type="ORF">EZS28_024506</name>
</gene>
<dbReference type="SUPFAM" id="SSF53098">
    <property type="entry name" value="Ribonuclease H-like"/>
    <property type="match status" value="1"/>
</dbReference>
<dbReference type="PROSITE" id="PS50994">
    <property type="entry name" value="INTEGRASE"/>
    <property type="match status" value="1"/>
</dbReference>
<dbReference type="GO" id="GO:0015074">
    <property type="term" value="P:DNA integration"/>
    <property type="evidence" value="ECO:0007669"/>
    <property type="project" value="InterPro"/>
</dbReference>
<dbReference type="InterPro" id="IPR012337">
    <property type="entry name" value="RNaseH-like_sf"/>
</dbReference>